<name>A0A2K3KTR3_TRIPR</name>
<evidence type="ECO:0000313" key="1">
    <source>
        <dbReference type="EMBL" id="PNX69682.1"/>
    </source>
</evidence>
<organism evidence="1 2">
    <name type="scientific">Trifolium pratense</name>
    <name type="common">Red clover</name>
    <dbReference type="NCBI Taxonomy" id="57577"/>
    <lineage>
        <taxon>Eukaryota</taxon>
        <taxon>Viridiplantae</taxon>
        <taxon>Streptophyta</taxon>
        <taxon>Embryophyta</taxon>
        <taxon>Tracheophyta</taxon>
        <taxon>Spermatophyta</taxon>
        <taxon>Magnoliopsida</taxon>
        <taxon>eudicotyledons</taxon>
        <taxon>Gunneridae</taxon>
        <taxon>Pentapetalae</taxon>
        <taxon>rosids</taxon>
        <taxon>fabids</taxon>
        <taxon>Fabales</taxon>
        <taxon>Fabaceae</taxon>
        <taxon>Papilionoideae</taxon>
        <taxon>50 kb inversion clade</taxon>
        <taxon>NPAAA clade</taxon>
        <taxon>Hologalegina</taxon>
        <taxon>IRL clade</taxon>
        <taxon>Trifolieae</taxon>
        <taxon>Trifolium</taxon>
    </lineage>
</organism>
<proteinExistence type="predicted"/>
<dbReference type="EMBL" id="ASHM01255099">
    <property type="protein sequence ID" value="PNX69682.1"/>
    <property type="molecule type" value="Genomic_DNA"/>
</dbReference>
<feature type="non-terminal residue" evidence="1">
    <location>
        <position position="1"/>
    </location>
</feature>
<reference evidence="1 2" key="1">
    <citation type="journal article" date="2014" name="Am. J. Bot.">
        <title>Genome assembly and annotation for red clover (Trifolium pratense; Fabaceae).</title>
        <authorList>
            <person name="Istvanek J."/>
            <person name="Jaros M."/>
            <person name="Krenek A."/>
            <person name="Repkova J."/>
        </authorList>
    </citation>
    <scope>NUCLEOTIDE SEQUENCE [LARGE SCALE GENOMIC DNA]</scope>
    <source>
        <strain evidence="2">cv. Tatra</strain>
        <tissue evidence="1">Young leaves</tissue>
    </source>
</reference>
<feature type="non-terminal residue" evidence="1">
    <location>
        <position position="45"/>
    </location>
</feature>
<sequence>TLNGAAAVVGGGGPLPNGVVPAAVGPPAVIENPNQLAFNVDEDVP</sequence>
<dbReference type="AlphaFoldDB" id="A0A2K3KTR3"/>
<comment type="caution">
    <text evidence="1">The sequence shown here is derived from an EMBL/GenBank/DDBJ whole genome shotgun (WGS) entry which is preliminary data.</text>
</comment>
<gene>
    <name evidence="1" type="ORF">L195_g064543</name>
</gene>
<dbReference type="Proteomes" id="UP000236291">
    <property type="component" value="Unassembled WGS sequence"/>
</dbReference>
<protein>
    <submittedName>
        <fullName evidence="1">Uncharacterized protein</fullName>
    </submittedName>
</protein>
<reference evidence="1 2" key="2">
    <citation type="journal article" date="2017" name="Front. Plant Sci.">
        <title>Gene Classification and Mining of Molecular Markers Useful in Red Clover (Trifolium pratense) Breeding.</title>
        <authorList>
            <person name="Istvanek J."/>
            <person name="Dluhosova J."/>
            <person name="Dluhos P."/>
            <person name="Patkova L."/>
            <person name="Nedelnik J."/>
            <person name="Repkova J."/>
        </authorList>
    </citation>
    <scope>NUCLEOTIDE SEQUENCE [LARGE SCALE GENOMIC DNA]</scope>
    <source>
        <strain evidence="2">cv. Tatra</strain>
        <tissue evidence="1">Young leaves</tissue>
    </source>
</reference>
<accession>A0A2K3KTR3</accession>
<evidence type="ECO:0000313" key="2">
    <source>
        <dbReference type="Proteomes" id="UP000236291"/>
    </source>
</evidence>